<dbReference type="PANTHER" id="PTHR19303:SF62">
    <property type="entry name" value="HTH CENPB-TYPE DOMAIN-CONTAINING PROTEIN-RELATED"/>
    <property type="match status" value="1"/>
</dbReference>
<evidence type="ECO:0000259" key="7">
    <source>
        <dbReference type="PROSITE" id="PS51253"/>
    </source>
</evidence>
<dbReference type="SUPFAM" id="SSF46689">
    <property type="entry name" value="Homeodomain-like"/>
    <property type="match status" value="1"/>
</dbReference>
<evidence type="ECO:0000313" key="8">
    <source>
        <dbReference type="EMBL" id="ODM21105.1"/>
    </source>
</evidence>
<dbReference type="GO" id="GO:0005634">
    <property type="term" value="C:nucleus"/>
    <property type="evidence" value="ECO:0007669"/>
    <property type="project" value="UniProtKB-SubCell"/>
</dbReference>
<dbReference type="InterPro" id="IPR001878">
    <property type="entry name" value="Znf_CCHC"/>
</dbReference>
<dbReference type="InterPro" id="IPR007889">
    <property type="entry name" value="HTH_Psq"/>
</dbReference>
<protein>
    <recommendedName>
        <fullName evidence="10">HTH CENPB-type domain-containing protein</fullName>
    </recommendedName>
</protein>
<evidence type="ECO:0000313" key="9">
    <source>
        <dbReference type="Proteomes" id="UP000094569"/>
    </source>
</evidence>
<dbReference type="Pfam" id="PF05225">
    <property type="entry name" value="HTH_psq"/>
    <property type="match status" value="1"/>
</dbReference>
<evidence type="ECO:0000256" key="3">
    <source>
        <dbReference type="ARBA" id="ARBA00023242"/>
    </source>
</evidence>
<dbReference type="InterPro" id="IPR050863">
    <property type="entry name" value="CenT-Element_Derived"/>
</dbReference>
<evidence type="ECO:0000259" key="6">
    <source>
        <dbReference type="PROSITE" id="PS50158"/>
    </source>
</evidence>
<keyword evidence="2" id="KW-0238">DNA-binding</keyword>
<organism evidence="8 9">
    <name type="scientific">Aspergillus cristatus</name>
    <name type="common">Chinese Fuzhuan brick tea-fermentation fungus</name>
    <name type="synonym">Eurotium cristatum</name>
    <dbReference type="NCBI Taxonomy" id="573508"/>
    <lineage>
        <taxon>Eukaryota</taxon>
        <taxon>Fungi</taxon>
        <taxon>Dikarya</taxon>
        <taxon>Ascomycota</taxon>
        <taxon>Pezizomycotina</taxon>
        <taxon>Eurotiomycetes</taxon>
        <taxon>Eurotiomycetidae</taxon>
        <taxon>Eurotiales</taxon>
        <taxon>Aspergillaceae</taxon>
        <taxon>Aspergillus</taxon>
        <taxon>Aspergillus subgen. Aspergillus</taxon>
    </lineage>
</organism>
<dbReference type="AlphaFoldDB" id="A0A1E3BJG0"/>
<name>A0A1E3BJG0_ASPCR</name>
<keyword evidence="4" id="KW-0862">Zinc</keyword>
<dbReference type="InterPro" id="IPR004875">
    <property type="entry name" value="DDE_SF_endonuclease_dom"/>
</dbReference>
<dbReference type="PANTHER" id="PTHR19303">
    <property type="entry name" value="TRANSPOSON"/>
    <property type="match status" value="1"/>
</dbReference>
<evidence type="ECO:0000256" key="1">
    <source>
        <dbReference type="ARBA" id="ARBA00004123"/>
    </source>
</evidence>
<dbReference type="STRING" id="573508.A0A1E3BJG0"/>
<feature type="region of interest" description="Disordered" evidence="5">
    <location>
        <begin position="461"/>
        <end position="510"/>
    </location>
</feature>
<accession>A0A1E3BJG0</accession>
<sequence length="510" mass="58161">MPPTRSRSSRNLIEQEGRILLAIQAIKKHEIPSIREAARRFNVPRTTLQDRLHGHQNRGEARANNHKLTQTEEETLKKWILSMDSRGAAPRPAIVREMADLLLATRGSTPVQTVGENWVFNYVKRHPELATRFSRRYNYERAKCEDPIIIHKWFDCVQRTILQYGIDPDDIYNFDETGFAMGLIATTKLVTRAEYYGQHSLLQPGNHEWVTAIECISASGWALPPCVIFKGKVFIESWFDNLPSDWRFEVSPNGWTSDEIGLRWLEKLFIPSTNTHMKGKYRLLILDGHGSHLTPRFDQICEKHDIIPIYFLEAYPHARIEAFKPETIKNSFTAAGLVPYDPDRVISKLDIRLRTPTPPRSRGSDWEPKTPSNYMQLQKQASSIKALLHTRSKSPPSPLNSAINQVLKACQITMQSAAFLEKEVSDLCAANEKKKQKCTWSNKQIPQEEGLSVLEAHELVMQPEPAIEEPPPPQPRRPSPPLQPRMRALPKCGACGNEGHKRNACPVRPN</sequence>
<keyword evidence="3" id="KW-0539">Nucleus</keyword>
<evidence type="ECO:0000256" key="2">
    <source>
        <dbReference type="ARBA" id="ARBA00023125"/>
    </source>
</evidence>
<dbReference type="InterPro" id="IPR006600">
    <property type="entry name" value="HTH_CenpB_DNA-bd_dom"/>
</dbReference>
<dbReference type="InterPro" id="IPR009057">
    <property type="entry name" value="Homeodomain-like_sf"/>
</dbReference>
<dbReference type="VEuPathDB" id="FungiDB:SI65_04158"/>
<gene>
    <name evidence="8" type="ORF">SI65_04158</name>
</gene>
<comment type="subcellular location">
    <subcellularLocation>
        <location evidence="1">Nucleus</location>
    </subcellularLocation>
</comment>
<dbReference type="OrthoDB" id="4207519at2759"/>
<feature type="domain" description="HTH CENPB-type" evidence="7">
    <location>
        <begin position="60"/>
        <end position="132"/>
    </location>
</feature>
<proteinExistence type="predicted"/>
<dbReference type="Pfam" id="PF03184">
    <property type="entry name" value="DDE_1"/>
    <property type="match status" value="1"/>
</dbReference>
<feature type="compositionally biased region" description="Pro residues" evidence="5">
    <location>
        <begin position="468"/>
        <end position="483"/>
    </location>
</feature>
<comment type="caution">
    <text evidence="8">The sequence shown here is derived from an EMBL/GenBank/DDBJ whole genome shotgun (WGS) entry which is preliminary data.</text>
</comment>
<keyword evidence="9" id="KW-1185">Reference proteome</keyword>
<dbReference type="Proteomes" id="UP000094569">
    <property type="component" value="Unassembled WGS sequence"/>
</dbReference>
<dbReference type="PROSITE" id="PS50158">
    <property type="entry name" value="ZF_CCHC"/>
    <property type="match status" value="1"/>
</dbReference>
<feature type="domain" description="CCHC-type" evidence="6">
    <location>
        <begin position="491"/>
        <end position="506"/>
    </location>
</feature>
<keyword evidence="4" id="KW-0479">Metal-binding</keyword>
<reference evidence="8 9" key="1">
    <citation type="journal article" date="2016" name="BMC Genomics">
        <title>Comparative genomic and transcriptomic analyses of the Fuzhuan brick tea-fermentation fungus Aspergillus cristatus.</title>
        <authorList>
            <person name="Ge Y."/>
            <person name="Wang Y."/>
            <person name="Liu Y."/>
            <person name="Tan Y."/>
            <person name="Ren X."/>
            <person name="Zhang X."/>
            <person name="Hyde K.D."/>
            <person name="Liu Y."/>
            <person name="Liu Z."/>
        </authorList>
    </citation>
    <scope>NUCLEOTIDE SEQUENCE [LARGE SCALE GENOMIC DNA]</scope>
    <source>
        <strain evidence="8 9">GZAAS20.1005</strain>
    </source>
</reference>
<dbReference type="PROSITE" id="PS51253">
    <property type="entry name" value="HTH_CENPB"/>
    <property type="match status" value="1"/>
</dbReference>
<evidence type="ECO:0000256" key="4">
    <source>
        <dbReference type="PROSITE-ProRule" id="PRU00047"/>
    </source>
</evidence>
<evidence type="ECO:0000256" key="5">
    <source>
        <dbReference type="SAM" id="MobiDB-lite"/>
    </source>
</evidence>
<evidence type="ECO:0008006" key="10">
    <source>
        <dbReference type="Google" id="ProtNLM"/>
    </source>
</evidence>
<dbReference type="Pfam" id="PF03221">
    <property type="entry name" value="HTH_Tnp_Tc5"/>
    <property type="match status" value="1"/>
</dbReference>
<keyword evidence="4" id="KW-0863">Zinc-finger</keyword>
<dbReference type="GO" id="GO:0008270">
    <property type="term" value="F:zinc ion binding"/>
    <property type="evidence" value="ECO:0007669"/>
    <property type="project" value="UniProtKB-KW"/>
</dbReference>
<dbReference type="EMBL" id="JXNT01000003">
    <property type="protein sequence ID" value="ODM21105.1"/>
    <property type="molecule type" value="Genomic_DNA"/>
</dbReference>
<dbReference type="GO" id="GO:0003677">
    <property type="term" value="F:DNA binding"/>
    <property type="evidence" value="ECO:0007669"/>
    <property type="project" value="UniProtKB-KW"/>
</dbReference>
<dbReference type="Gene3D" id="1.10.10.60">
    <property type="entry name" value="Homeodomain-like"/>
    <property type="match status" value="1"/>
</dbReference>